<dbReference type="RefSeq" id="WP_009534562.1">
    <property type="nucleotide sequence ID" value="NZ_KE148312.1"/>
</dbReference>
<dbReference type="HOGENOM" id="CLU_000445_5_1_9"/>
<comment type="caution">
    <text evidence="9">The sequence shown here is derived from an EMBL/GenBank/DDBJ whole genome shotgun (WGS) entry which is preliminary data.</text>
</comment>
<feature type="domain" description="HTH araC/xylS-type" evidence="7">
    <location>
        <begin position="141"/>
        <end position="239"/>
    </location>
</feature>
<evidence type="ECO:0000259" key="8">
    <source>
        <dbReference type="PROSITE" id="PS50110"/>
    </source>
</evidence>
<dbReference type="Pfam" id="PF12833">
    <property type="entry name" value="HTH_18"/>
    <property type="match status" value="1"/>
</dbReference>
<evidence type="ECO:0000313" key="9">
    <source>
        <dbReference type="EMBL" id="EHL11871.1"/>
    </source>
</evidence>
<dbReference type="Gene3D" id="3.40.50.2300">
    <property type="match status" value="1"/>
</dbReference>
<dbReference type="PANTHER" id="PTHR43280:SF2">
    <property type="entry name" value="HTH-TYPE TRANSCRIPTIONAL REGULATOR EXSA"/>
    <property type="match status" value="1"/>
</dbReference>
<keyword evidence="3" id="KW-0238">DNA-binding</keyword>
<proteinExistence type="predicted"/>
<reference evidence="9" key="1">
    <citation type="submission" date="2011-08" db="EMBL/GenBank/DDBJ databases">
        <authorList>
            <consortium name="The Broad Institute Genome Sequencing Platform"/>
            <person name="Earl A."/>
            <person name="Ward D."/>
            <person name="Feldgarden M."/>
            <person name="Gevers D."/>
            <person name="Sizova M."/>
            <person name="Hazen A."/>
            <person name="Epstein S."/>
            <person name="Young S.K."/>
            <person name="Zeng Q."/>
            <person name="Gargeya S."/>
            <person name="Fitzgerald M."/>
            <person name="Haas B."/>
            <person name="Abouelleil A."/>
            <person name="Alvarado L."/>
            <person name="Arachchi H.M."/>
            <person name="Berlin A."/>
            <person name="Brown A."/>
            <person name="Chapman S.B."/>
            <person name="Chen Z."/>
            <person name="Dunbar C."/>
            <person name="Freedman E."/>
            <person name="Gearin G."/>
            <person name="Gellesch M."/>
            <person name="Goldberg J."/>
            <person name="Griggs A."/>
            <person name="Gujja S."/>
            <person name="Heiman D."/>
            <person name="Howarth C."/>
            <person name="Larson L."/>
            <person name="Lui A."/>
            <person name="MacDonald P.J.P."/>
            <person name="Montmayeur A."/>
            <person name="Murphy C."/>
            <person name="Neiman D."/>
            <person name="Pearson M."/>
            <person name="Priest M."/>
            <person name="Roberts A."/>
            <person name="Saif S."/>
            <person name="Shea T."/>
            <person name="Shenoy N."/>
            <person name="Sisk P."/>
            <person name="Stolte C."/>
            <person name="Sykes S."/>
            <person name="Wortman J."/>
            <person name="Nusbaum C."/>
            <person name="Birren B."/>
        </authorList>
    </citation>
    <scope>NUCLEOTIDE SEQUENCE</scope>
    <source>
        <strain evidence="9">ACB1</strain>
    </source>
</reference>
<accession>G9WMW8</accession>
<evidence type="ECO:0000256" key="2">
    <source>
        <dbReference type="ARBA" id="ARBA00023015"/>
    </source>
</evidence>
<evidence type="ECO:0000256" key="6">
    <source>
        <dbReference type="PROSITE-ProRule" id="PRU00169"/>
    </source>
</evidence>
<sequence>MRVLIADDEERICELIQFLGNFQEEGMECLPFAKTGKEALERVEKELPDLLITDIKMPVFSGLHIAKEIARKKLSTKVIIVSAFSDFSYAKEGIQAGVSDYLLKPIKKKELQESVRKIKEELTGPSLETMMKDMPCSHLVSLSKKFIDRHFEENIGLEEVAEHCKVSASYLSTQFKKELSLGVNKYISGLRMERAKLLLAETNLSITEIASRLFYYDTKYFSKCFFEKMGMNPKDYRNSLHENRSE</sequence>
<comment type="function">
    <text evidence="5">May play the central regulatory role in sporulation. It may be an element of the effector pathway responsible for the activation of sporulation genes in response to nutritional stress. Spo0A may act in concert with spo0H (a sigma factor) to control the expression of some genes that are critical to the sporulation process.</text>
</comment>
<dbReference type="PATRIC" id="fig|796943.3.peg.1102"/>
<evidence type="ECO:0000259" key="7">
    <source>
        <dbReference type="PROSITE" id="PS01124"/>
    </source>
</evidence>
<dbReference type="SUPFAM" id="SSF46689">
    <property type="entry name" value="Homeodomain-like"/>
    <property type="match status" value="2"/>
</dbReference>
<dbReference type="Proteomes" id="UP000018461">
    <property type="component" value="Unassembled WGS sequence"/>
</dbReference>
<evidence type="ECO:0000256" key="5">
    <source>
        <dbReference type="ARBA" id="ARBA00024867"/>
    </source>
</evidence>
<dbReference type="STRING" id="796943.HMPREF9625_00701"/>
<keyword evidence="10" id="KW-1185">Reference proteome</keyword>
<feature type="modified residue" description="4-aspartylphosphate" evidence="6">
    <location>
        <position position="54"/>
    </location>
</feature>
<evidence type="ECO:0000313" key="10">
    <source>
        <dbReference type="Proteomes" id="UP000018461"/>
    </source>
</evidence>
<dbReference type="SMART" id="SM00342">
    <property type="entry name" value="HTH_ARAC"/>
    <property type="match status" value="1"/>
</dbReference>
<dbReference type="GO" id="GO:0003700">
    <property type="term" value="F:DNA-binding transcription factor activity"/>
    <property type="evidence" value="ECO:0007669"/>
    <property type="project" value="InterPro"/>
</dbReference>
<dbReference type="CDD" id="cd17536">
    <property type="entry name" value="REC_YesN-like"/>
    <property type="match status" value="1"/>
</dbReference>
<dbReference type="InterPro" id="IPR011006">
    <property type="entry name" value="CheY-like_superfamily"/>
</dbReference>
<dbReference type="InterPro" id="IPR018060">
    <property type="entry name" value="HTH_AraC"/>
</dbReference>
<gene>
    <name evidence="9" type="ORF">HMPREF9625_00701</name>
</gene>
<keyword evidence="2" id="KW-0805">Transcription regulation</keyword>
<reference evidence="9" key="2">
    <citation type="submission" date="2013-03" db="EMBL/GenBank/DDBJ databases">
        <title>The Genome Sequence of Oribacterium sp. ACB1.</title>
        <authorList>
            <consortium name="The Broad Institute Genomics Platform"/>
            <consortium name="The Broad Institute Genome Sequencing Center for Infectious Disease"/>
            <person name="Earl A."/>
            <person name="Ward D."/>
            <person name="Feldgarden M."/>
            <person name="Gevers D."/>
            <person name="Sizova M."/>
            <person name="Hazen A."/>
            <person name="Epstein S."/>
            <person name="Walker B."/>
            <person name="Young S."/>
            <person name="Zeng Q."/>
            <person name="Gargeya S."/>
            <person name="Fitzgerald M."/>
            <person name="Haas B."/>
            <person name="Abouelleil A."/>
            <person name="Allen A.W."/>
            <person name="Alvarado L."/>
            <person name="Arachchi H.M."/>
            <person name="Berlin A.M."/>
            <person name="Chapman S.B."/>
            <person name="Gainer-Dewar J."/>
            <person name="Goldberg J."/>
            <person name="Griggs A."/>
            <person name="Gujja S."/>
            <person name="Hansen M."/>
            <person name="Howarth C."/>
            <person name="Imamovic A."/>
            <person name="Ireland A."/>
            <person name="Larimer J."/>
            <person name="McCowan C."/>
            <person name="Murphy C."/>
            <person name="Pearson M."/>
            <person name="Poon T.W."/>
            <person name="Priest M."/>
            <person name="Roberts A."/>
            <person name="Saif S."/>
            <person name="Shea T."/>
            <person name="Sisk P."/>
            <person name="Sykes S."/>
            <person name="Wortman J."/>
            <person name="Nusbaum C."/>
            <person name="Birren B."/>
        </authorList>
    </citation>
    <scope>NUCLEOTIDE SEQUENCE [LARGE SCALE GENOMIC DNA]</scope>
    <source>
        <strain evidence="9">ACB1</strain>
    </source>
</reference>
<dbReference type="EMBL" id="AFZC02000003">
    <property type="protein sequence ID" value="EHL11871.1"/>
    <property type="molecule type" value="Genomic_DNA"/>
</dbReference>
<organism evidence="9 10">
    <name type="scientific">Oribacterium parvum ACB1</name>
    <dbReference type="NCBI Taxonomy" id="796943"/>
    <lineage>
        <taxon>Bacteria</taxon>
        <taxon>Bacillati</taxon>
        <taxon>Bacillota</taxon>
        <taxon>Clostridia</taxon>
        <taxon>Lachnospirales</taxon>
        <taxon>Lachnospiraceae</taxon>
        <taxon>Oribacterium</taxon>
    </lineage>
</organism>
<dbReference type="Pfam" id="PF00072">
    <property type="entry name" value="Response_reg"/>
    <property type="match status" value="1"/>
</dbReference>
<dbReference type="Gene3D" id="1.10.10.60">
    <property type="entry name" value="Homeodomain-like"/>
    <property type="match status" value="2"/>
</dbReference>
<evidence type="ECO:0000256" key="1">
    <source>
        <dbReference type="ARBA" id="ARBA00018672"/>
    </source>
</evidence>
<dbReference type="PROSITE" id="PS50110">
    <property type="entry name" value="RESPONSE_REGULATORY"/>
    <property type="match status" value="1"/>
</dbReference>
<evidence type="ECO:0000256" key="3">
    <source>
        <dbReference type="ARBA" id="ARBA00023125"/>
    </source>
</evidence>
<keyword evidence="4" id="KW-0804">Transcription</keyword>
<dbReference type="InterPro" id="IPR009057">
    <property type="entry name" value="Homeodomain-like_sf"/>
</dbReference>
<dbReference type="PANTHER" id="PTHR43280">
    <property type="entry name" value="ARAC-FAMILY TRANSCRIPTIONAL REGULATOR"/>
    <property type="match status" value="1"/>
</dbReference>
<dbReference type="SMART" id="SM00448">
    <property type="entry name" value="REC"/>
    <property type="match status" value="1"/>
</dbReference>
<dbReference type="GO" id="GO:0043565">
    <property type="term" value="F:sequence-specific DNA binding"/>
    <property type="evidence" value="ECO:0007669"/>
    <property type="project" value="InterPro"/>
</dbReference>
<dbReference type="AlphaFoldDB" id="G9WMW8"/>
<evidence type="ECO:0000256" key="4">
    <source>
        <dbReference type="ARBA" id="ARBA00023163"/>
    </source>
</evidence>
<name>G9WMW8_9FIRM</name>
<dbReference type="InterPro" id="IPR001789">
    <property type="entry name" value="Sig_transdc_resp-reg_receiver"/>
</dbReference>
<feature type="domain" description="Response regulatory" evidence="8">
    <location>
        <begin position="2"/>
        <end position="119"/>
    </location>
</feature>
<dbReference type="GO" id="GO:0000160">
    <property type="term" value="P:phosphorelay signal transduction system"/>
    <property type="evidence" value="ECO:0007669"/>
    <property type="project" value="InterPro"/>
</dbReference>
<keyword evidence="6" id="KW-0597">Phosphoprotein</keyword>
<protein>
    <recommendedName>
        <fullName evidence="1">Stage 0 sporulation protein A homolog</fullName>
    </recommendedName>
</protein>
<dbReference type="SUPFAM" id="SSF52172">
    <property type="entry name" value="CheY-like"/>
    <property type="match status" value="1"/>
</dbReference>
<dbReference type="PROSITE" id="PS01124">
    <property type="entry name" value="HTH_ARAC_FAMILY_2"/>
    <property type="match status" value="1"/>
</dbReference>